<protein>
    <submittedName>
        <fullName evidence="2">Uncharacterized protein</fullName>
    </submittedName>
</protein>
<dbReference type="AlphaFoldDB" id="A0A699XKD4"/>
<organism evidence="2">
    <name type="scientific">Tanacetum cinerariifolium</name>
    <name type="common">Dalmatian daisy</name>
    <name type="synonym">Chrysanthemum cinerariifolium</name>
    <dbReference type="NCBI Taxonomy" id="118510"/>
    <lineage>
        <taxon>Eukaryota</taxon>
        <taxon>Viridiplantae</taxon>
        <taxon>Streptophyta</taxon>
        <taxon>Embryophyta</taxon>
        <taxon>Tracheophyta</taxon>
        <taxon>Spermatophyta</taxon>
        <taxon>Magnoliopsida</taxon>
        <taxon>eudicotyledons</taxon>
        <taxon>Gunneridae</taxon>
        <taxon>Pentapetalae</taxon>
        <taxon>asterids</taxon>
        <taxon>campanulids</taxon>
        <taxon>Asterales</taxon>
        <taxon>Asteraceae</taxon>
        <taxon>Asteroideae</taxon>
        <taxon>Anthemideae</taxon>
        <taxon>Anthemidinae</taxon>
        <taxon>Tanacetum</taxon>
    </lineage>
</organism>
<evidence type="ECO:0000313" key="2">
    <source>
        <dbReference type="EMBL" id="GFD60117.1"/>
    </source>
</evidence>
<comment type="caution">
    <text evidence="2">The sequence shown here is derived from an EMBL/GenBank/DDBJ whole genome shotgun (WGS) entry which is preliminary data.</text>
</comment>
<feature type="compositionally biased region" description="Acidic residues" evidence="1">
    <location>
        <begin position="42"/>
        <end position="58"/>
    </location>
</feature>
<sequence>HQGKSIPPSHIVDLPEDEPVHLEPAPVILNHAPLHPKGYLSDVEEEDDVEEEPEPELE</sequence>
<reference evidence="2" key="1">
    <citation type="journal article" date="2019" name="Sci. Rep.">
        <title>Draft genome of Tanacetum cinerariifolium, the natural source of mosquito coil.</title>
        <authorList>
            <person name="Yamashiro T."/>
            <person name="Shiraishi A."/>
            <person name="Satake H."/>
            <person name="Nakayama K."/>
        </authorList>
    </citation>
    <scope>NUCLEOTIDE SEQUENCE</scope>
</reference>
<accession>A0A699XKD4</accession>
<proteinExistence type="predicted"/>
<gene>
    <name evidence="2" type="ORF">Tci_932086</name>
</gene>
<evidence type="ECO:0000256" key="1">
    <source>
        <dbReference type="SAM" id="MobiDB-lite"/>
    </source>
</evidence>
<feature type="non-terminal residue" evidence="2">
    <location>
        <position position="1"/>
    </location>
</feature>
<feature type="non-terminal residue" evidence="2">
    <location>
        <position position="58"/>
    </location>
</feature>
<name>A0A699XKD4_TANCI</name>
<feature type="region of interest" description="Disordered" evidence="1">
    <location>
        <begin position="31"/>
        <end position="58"/>
    </location>
</feature>
<dbReference type="EMBL" id="BKCJ011873691">
    <property type="protein sequence ID" value="GFD60117.1"/>
    <property type="molecule type" value="Genomic_DNA"/>
</dbReference>